<evidence type="ECO:0000259" key="2">
    <source>
        <dbReference type="PROSITE" id="PS50835"/>
    </source>
</evidence>
<dbReference type="InterPro" id="IPR013783">
    <property type="entry name" value="Ig-like_fold"/>
</dbReference>
<keyword evidence="4" id="KW-1185">Reference proteome</keyword>
<dbReference type="Gene3D" id="2.60.40.10">
    <property type="entry name" value="Immunoglobulins"/>
    <property type="match status" value="1"/>
</dbReference>
<dbReference type="SMART" id="SM00409">
    <property type="entry name" value="IG"/>
    <property type="match status" value="1"/>
</dbReference>
<proteinExistence type="predicted"/>
<feature type="domain" description="Ig-like" evidence="2">
    <location>
        <begin position="9"/>
        <end position="93"/>
    </location>
</feature>
<reference evidence="3 4" key="1">
    <citation type="submission" date="2024-04" db="EMBL/GenBank/DDBJ databases">
        <authorList>
            <person name="Waldvogel A.-M."/>
            <person name="Schoenle A."/>
        </authorList>
    </citation>
    <scope>NUCLEOTIDE SEQUENCE [LARGE SCALE GENOMIC DNA]</scope>
</reference>
<evidence type="ECO:0000313" key="4">
    <source>
        <dbReference type="Proteomes" id="UP001497482"/>
    </source>
</evidence>
<name>A0AAV2MJG7_KNICA</name>
<keyword evidence="1" id="KW-1133">Transmembrane helix</keyword>
<dbReference type="Pfam" id="PF13895">
    <property type="entry name" value="Ig_2"/>
    <property type="match status" value="1"/>
</dbReference>
<feature type="transmembrane region" description="Helical" evidence="1">
    <location>
        <begin position="97"/>
        <end position="116"/>
    </location>
</feature>
<dbReference type="Proteomes" id="UP001497482">
    <property type="component" value="Chromosome 8"/>
</dbReference>
<dbReference type="SUPFAM" id="SSF48726">
    <property type="entry name" value="Immunoglobulin"/>
    <property type="match status" value="1"/>
</dbReference>
<sequence>MKNNCTRDFKVVLNISKNEVEEGESVNMSCCHHLPKEHILSYTWMMNKTPVHTGNTSFFFIEKTVSDHKGLYTCAVHSLCGNYTSGPQSVTISNNRIIILVICGCSALALVIIMGLSMKIKMHRDKVKNKQRADLRQQAMRRAQNLQNGGLPPTPTKAP</sequence>
<evidence type="ECO:0000256" key="1">
    <source>
        <dbReference type="SAM" id="Phobius"/>
    </source>
</evidence>
<gene>
    <name evidence="3" type="ORF">KC01_LOCUS39545</name>
</gene>
<dbReference type="AlphaFoldDB" id="A0AAV2MJG7"/>
<dbReference type="PROSITE" id="PS50835">
    <property type="entry name" value="IG_LIKE"/>
    <property type="match status" value="1"/>
</dbReference>
<evidence type="ECO:0000313" key="3">
    <source>
        <dbReference type="EMBL" id="CAL1613310.1"/>
    </source>
</evidence>
<dbReference type="EMBL" id="OZ035830">
    <property type="protein sequence ID" value="CAL1613310.1"/>
    <property type="molecule type" value="Genomic_DNA"/>
</dbReference>
<organism evidence="3 4">
    <name type="scientific">Knipowitschia caucasica</name>
    <name type="common">Caucasian dwarf goby</name>
    <name type="synonym">Pomatoschistus caucasicus</name>
    <dbReference type="NCBI Taxonomy" id="637954"/>
    <lineage>
        <taxon>Eukaryota</taxon>
        <taxon>Metazoa</taxon>
        <taxon>Chordata</taxon>
        <taxon>Craniata</taxon>
        <taxon>Vertebrata</taxon>
        <taxon>Euteleostomi</taxon>
        <taxon>Actinopterygii</taxon>
        <taxon>Neopterygii</taxon>
        <taxon>Teleostei</taxon>
        <taxon>Neoteleostei</taxon>
        <taxon>Acanthomorphata</taxon>
        <taxon>Gobiaria</taxon>
        <taxon>Gobiiformes</taxon>
        <taxon>Gobioidei</taxon>
        <taxon>Gobiidae</taxon>
        <taxon>Gobiinae</taxon>
        <taxon>Knipowitschia</taxon>
    </lineage>
</organism>
<keyword evidence="1" id="KW-0812">Transmembrane</keyword>
<dbReference type="InterPro" id="IPR003599">
    <property type="entry name" value="Ig_sub"/>
</dbReference>
<protein>
    <recommendedName>
        <fullName evidence="2">Ig-like domain-containing protein</fullName>
    </recommendedName>
</protein>
<dbReference type="InterPro" id="IPR007110">
    <property type="entry name" value="Ig-like_dom"/>
</dbReference>
<dbReference type="InterPro" id="IPR036179">
    <property type="entry name" value="Ig-like_dom_sf"/>
</dbReference>
<keyword evidence="1" id="KW-0472">Membrane</keyword>
<accession>A0AAV2MJG7</accession>